<evidence type="ECO:0000313" key="2">
    <source>
        <dbReference type="Proteomes" id="UP001432027"/>
    </source>
</evidence>
<dbReference type="EMBL" id="BTSX01000006">
    <property type="protein sequence ID" value="GMT07116.1"/>
    <property type="molecule type" value="Genomic_DNA"/>
</dbReference>
<protein>
    <submittedName>
        <fullName evidence="1">Uncharacterized protein</fullName>
    </submittedName>
</protein>
<name>A0AAV5UL40_9BILA</name>
<comment type="caution">
    <text evidence="1">The sequence shown here is derived from an EMBL/GenBank/DDBJ whole genome shotgun (WGS) entry which is preliminary data.</text>
</comment>
<sequence>LLLLHLLQERERLLRLIRIRLHAHLLWELLHVLTSWYHHRTPVRWSGHLLHCRLRILLHEHHLLLLLL</sequence>
<evidence type="ECO:0000313" key="1">
    <source>
        <dbReference type="EMBL" id="GMT07116.1"/>
    </source>
</evidence>
<accession>A0AAV5UL40</accession>
<proteinExistence type="predicted"/>
<dbReference type="AlphaFoldDB" id="A0AAV5UL40"/>
<dbReference type="Proteomes" id="UP001432027">
    <property type="component" value="Unassembled WGS sequence"/>
</dbReference>
<organism evidence="1 2">
    <name type="scientific">Pristionchus entomophagus</name>
    <dbReference type="NCBI Taxonomy" id="358040"/>
    <lineage>
        <taxon>Eukaryota</taxon>
        <taxon>Metazoa</taxon>
        <taxon>Ecdysozoa</taxon>
        <taxon>Nematoda</taxon>
        <taxon>Chromadorea</taxon>
        <taxon>Rhabditida</taxon>
        <taxon>Rhabditina</taxon>
        <taxon>Diplogasteromorpha</taxon>
        <taxon>Diplogasteroidea</taxon>
        <taxon>Neodiplogasteridae</taxon>
        <taxon>Pristionchus</taxon>
    </lineage>
</organism>
<feature type="non-terminal residue" evidence="1">
    <location>
        <position position="1"/>
    </location>
</feature>
<gene>
    <name evidence="1" type="ORF">PENTCL1PPCAC_29290</name>
</gene>
<reference evidence="1" key="1">
    <citation type="submission" date="2023-10" db="EMBL/GenBank/DDBJ databases">
        <title>Genome assembly of Pristionchus species.</title>
        <authorList>
            <person name="Yoshida K."/>
            <person name="Sommer R.J."/>
        </authorList>
    </citation>
    <scope>NUCLEOTIDE SEQUENCE</scope>
    <source>
        <strain evidence="1">RS0144</strain>
    </source>
</reference>
<keyword evidence="2" id="KW-1185">Reference proteome</keyword>
<feature type="non-terminal residue" evidence="1">
    <location>
        <position position="68"/>
    </location>
</feature>